<keyword evidence="3" id="KW-1185">Reference proteome</keyword>
<dbReference type="EMBL" id="CP002779">
    <property type="protein sequence ID" value="AEH24632.1"/>
    <property type="molecule type" value="Genomic_DNA"/>
</dbReference>
<evidence type="ECO:0000256" key="1">
    <source>
        <dbReference type="SAM" id="Coils"/>
    </source>
</evidence>
<accession>F8AEC0</accession>
<gene>
    <name evidence="2" type="ordered locus">PYCH_09470</name>
</gene>
<keyword evidence="1" id="KW-0175">Coiled coil</keyword>
<name>F8AEC0_PYRYC</name>
<sequence>MKLVIRPDKGFGKIEIELSEALWSRIRELSERYGVPPDRIVEMALLGDFKEPEGIREELEEEVRELEKKVWQLEKEYAPLSSRLMVSPRTTSSLQ</sequence>
<organism evidence="2 3">
    <name type="scientific">Pyrococcus yayanosii (strain CH1 / JCM 16557)</name>
    <dbReference type="NCBI Taxonomy" id="529709"/>
    <lineage>
        <taxon>Archaea</taxon>
        <taxon>Methanobacteriati</taxon>
        <taxon>Methanobacteriota</taxon>
        <taxon>Thermococci</taxon>
        <taxon>Thermococcales</taxon>
        <taxon>Thermococcaceae</taxon>
        <taxon>Pyrococcus</taxon>
    </lineage>
</organism>
<evidence type="ECO:0000313" key="3">
    <source>
        <dbReference type="Proteomes" id="UP000008386"/>
    </source>
</evidence>
<proteinExistence type="predicted"/>
<dbReference type="Proteomes" id="UP000008386">
    <property type="component" value="Chromosome"/>
</dbReference>
<reference evidence="2 3" key="1">
    <citation type="journal article" date="2011" name="J. Bacteriol.">
        <title>Complete genome sequence of the obligate piezophilic hyperthermophilic archaeon Pyrococcus yayanosii CH1.</title>
        <authorList>
            <person name="Jun X."/>
            <person name="Lupeng L."/>
            <person name="Minjuan X."/>
            <person name="Oger P."/>
            <person name="Fengping W."/>
            <person name="Jebbar M."/>
            <person name="Xiang X."/>
        </authorList>
    </citation>
    <scope>NUCLEOTIDE SEQUENCE [LARGE SCALE GENOMIC DNA]</scope>
    <source>
        <strain evidence="3">CH1 / JCM 16557</strain>
    </source>
</reference>
<dbReference type="AlphaFoldDB" id="F8AEC0"/>
<dbReference type="HOGENOM" id="CLU_2366338_0_0_2"/>
<dbReference type="STRING" id="529709.PYCH_09470"/>
<feature type="coiled-coil region" evidence="1">
    <location>
        <begin position="49"/>
        <end position="76"/>
    </location>
</feature>
<evidence type="ECO:0000313" key="2">
    <source>
        <dbReference type="EMBL" id="AEH24632.1"/>
    </source>
</evidence>
<protein>
    <submittedName>
        <fullName evidence="2">Uncharacterized protein</fullName>
    </submittedName>
</protein>
<dbReference type="eggNOG" id="arCOG03817">
    <property type="taxonomic scope" value="Archaea"/>
</dbReference>
<dbReference type="KEGG" id="pya:PYCH_09470"/>